<protein>
    <recommendedName>
        <fullName evidence="1">Sulfatase N-terminal domain-containing protein</fullName>
    </recommendedName>
</protein>
<evidence type="ECO:0000313" key="2">
    <source>
        <dbReference type="EMBL" id="KXB07002.1"/>
    </source>
</evidence>
<keyword evidence="3" id="KW-1185">Reference proteome</keyword>
<dbReference type="PATRIC" id="fig|1698281.3.peg.92"/>
<feature type="domain" description="Sulfatase N-terminal" evidence="1">
    <location>
        <begin position="4"/>
        <end position="340"/>
    </location>
</feature>
<dbReference type="InterPro" id="IPR000917">
    <property type="entry name" value="Sulfatase_N"/>
</dbReference>
<dbReference type="PANTHER" id="PTHR43751:SF3">
    <property type="entry name" value="SULFATASE N-TERMINAL DOMAIN-CONTAINING PROTEIN"/>
    <property type="match status" value="1"/>
</dbReference>
<gene>
    <name evidence="2" type="ORF">AKJ52_01160</name>
</gene>
<comment type="caution">
    <text evidence="2">The sequence shown here is derived from an EMBL/GenBank/DDBJ whole genome shotgun (WGS) entry which is preliminary data.</text>
</comment>
<reference evidence="2 3" key="1">
    <citation type="journal article" date="2016" name="Sci. Rep.">
        <title>Metabolic traits of an uncultured archaeal lineage -MSBL1- from brine pools of the Red Sea.</title>
        <authorList>
            <person name="Mwirichia R."/>
            <person name="Alam I."/>
            <person name="Rashid M."/>
            <person name="Vinu M."/>
            <person name="Ba-Alawi W."/>
            <person name="Anthony Kamau A."/>
            <person name="Kamanda Ngugi D."/>
            <person name="Goker M."/>
            <person name="Klenk H.P."/>
            <person name="Bajic V."/>
            <person name="Stingl U."/>
        </authorList>
    </citation>
    <scope>NUCLEOTIDE SEQUENCE [LARGE SCALE GENOMIC DNA]</scope>
    <source>
        <strain evidence="2">SCGC-AAA382C18</strain>
    </source>
</reference>
<evidence type="ECO:0000259" key="1">
    <source>
        <dbReference type="Pfam" id="PF00884"/>
    </source>
</evidence>
<dbReference type="EMBL" id="LHYF01000014">
    <property type="protein sequence ID" value="KXB07002.1"/>
    <property type="molecule type" value="Genomic_DNA"/>
</dbReference>
<dbReference type="CDD" id="cd16148">
    <property type="entry name" value="sulfatase_like"/>
    <property type="match status" value="1"/>
</dbReference>
<sequence>MGNRNIILLTVECLRSDHTSYSGYQKETTPTLSSLAEESLNFTNAFSVSPWTPLSFTATLTSTYPLLFDGVVNPIQKNRISIAKILQENGYKTISLAGGWLNPLYNYTRGFDSHNKMDIATALRLAKYSSFWFLVFNRLSEKFKLTDIYRDKIYRKARYQDFENSQSLLKNRRILPQVKKNLDQNMFLWIHYSDSHPPWYPAKEFHFPNTSSNYEEAREVNERVRENILERKPGELNLSEDELQKITALYDGEIRGVDEAINRLIEELKDLGIFEDSYLIITGDHGIELMEHDDWGHGINLYDELVHVPLLIRGPDIESKKIDEPVSLIDIPPTISDLLNLRKPKSFMGDSLLKNKRRKGVFLENAQEKRKDFSREGRKVVLDLEKSKYGYRTDKYKYILTRGEEEELYNLESDQKEQENIADERPEIRNRFRKIVLNHIEFEKEFSEKNRIKGKVESLQEKGI</sequence>
<proteinExistence type="predicted"/>
<dbReference type="Proteomes" id="UP000070404">
    <property type="component" value="Unassembled WGS sequence"/>
</dbReference>
<dbReference type="InterPro" id="IPR017850">
    <property type="entry name" value="Alkaline_phosphatase_core_sf"/>
</dbReference>
<name>A0A133VKN2_9EURY</name>
<dbReference type="Gene3D" id="3.40.720.10">
    <property type="entry name" value="Alkaline Phosphatase, subunit A"/>
    <property type="match status" value="1"/>
</dbReference>
<dbReference type="SUPFAM" id="SSF53649">
    <property type="entry name" value="Alkaline phosphatase-like"/>
    <property type="match status" value="1"/>
</dbReference>
<accession>A0A133VKN2</accession>
<dbReference type="Pfam" id="PF00884">
    <property type="entry name" value="Sulfatase"/>
    <property type="match status" value="1"/>
</dbReference>
<dbReference type="AlphaFoldDB" id="A0A133VKN2"/>
<dbReference type="Gene3D" id="3.30.1120.10">
    <property type="match status" value="1"/>
</dbReference>
<evidence type="ECO:0000313" key="3">
    <source>
        <dbReference type="Proteomes" id="UP000070404"/>
    </source>
</evidence>
<organism evidence="2 3">
    <name type="scientific">candidate division MSBL1 archaeon SCGC-AAA382C18</name>
    <dbReference type="NCBI Taxonomy" id="1698281"/>
    <lineage>
        <taxon>Archaea</taxon>
        <taxon>Methanobacteriati</taxon>
        <taxon>Methanobacteriota</taxon>
        <taxon>candidate division MSBL1</taxon>
    </lineage>
</organism>
<dbReference type="InterPro" id="IPR052701">
    <property type="entry name" value="GAG_Ulvan_Degrading_Sulfatases"/>
</dbReference>
<dbReference type="PANTHER" id="PTHR43751">
    <property type="entry name" value="SULFATASE"/>
    <property type="match status" value="1"/>
</dbReference>